<gene>
    <name evidence="2" type="ORF">AB0C36_19960</name>
</gene>
<proteinExistence type="predicted"/>
<dbReference type="PANTHER" id="PTHR32419:SF6">
    <property type="entry name" value="GLUTATHIONE S-TRANSFERASE OMEGA-LIKE 1-RELATED"/>
    <property type="match status" value="1"/>
</dbReference>
<name>A0ABV3DJ52_9ACTN</name>
<keyword evidence="3" id="KW-1185">Reference proteome</keyword>
<dbReference type="EMBL" id="JBEZFP010000050">
    <property type="protein sequence ID" value="MEU8135782.1"/>
    <property type="molecule type" value="Genomic_DNA"/>
</dbReference>
<protein>
    <submittedName>
        <fullName evidence="2">Glutathione S-transferase C-terminal domain-containing protein</fullName>
    </submittedName>
</protein>
<dbReference type="InterPro" id="IPR036249">
    <property type="entry name" value="Thioredoxin-like_sf"/>
</dbReference>
<dbReference type="RefSeq" id="WP_358355795.1">
    <property type="nucleotide sequence ID" value="NZ_JBEZFP010000050.1"/>
</dbReference>
<dbReference type="PROSITE" id="PS50405">
    <property type="entry name" value="GST_CTER"/>
    <property type="match status" value="1"/>
</dbReference>
<dbReference type="InterPro" id="IPR016639">
    <property type="entry name" value="GST_Omega/GSH"/>
</dbReference>
<dbReference type="Gene3D" id="3.40.30.10">
    <property type="entry name" value="Glutaredoxin"/>
    <property type="match status" value="1"/>
</dbReference>
<dbReference type="SUPFAM" id="SSF52833">
    <property type="entry name" value="Thioredoxin-like"/>
    <property type="match status" value="1"/>
</dbReference>
<evidence type="ECO:0000313" key="2">
    <source>
        <dbReference type="EMBL" id="MEU8135782.1"/>
    </source>
</evidence>
<comment type="caution">
    <text evidence="2">The sequence shown here is derived from an EMBL/GenBank/DDBJ whole genome shotgun (WGS) entry which is preliminary data.</text>
</comment>
<dbReference type="Gene3D" id="1.20.1050.10">
    <property type="match status" value="1"/>
</dbReference>
<evidence type="ECO:0000259" key="1">
    <source>
        <dbReference type="PROSITE" id="PS50405"/>
    </source>
</evidence>
<dbReference type="Proteomes" id="UP001551482">
    <property type="component" value="Unassembled WGS sequence"/>
</dbReference>
<evidence type="ECO:0000313" key="3">
    <source>
        <dbReference type="Proteomes" id="UP001551482"/>
    </source>
</evidence>
<organism evidence="2 3">
    <name type="scientific">Streptodolium elevatio</name>
    <dbReference type="NCBI Taxonomy" id="3157996"/>
    <lineage>
        <taxon>Bacteria</taxon>
        <taxon>Bacillati</taxon>
        <taxon>Actinomycetota</taxon>
        <taxon>Actinomycetes</taxon>
        <taxon>Kitasatosporales</taxon>
        <taxon>Streptomycetaceae</taxon>
        <taxon>Streptodolium</taxon>
    </lineage>
</organism>
<dbReference type="InterPro" id="IPR036282">
    <property type="entry name" value="Glutathione-S-Trfase_C_sf"/>
</dbReference>
<feature type="domain" description="GST C-terminal" evidence="1">
    <location>
        <begin position="181"/>
        <end position="308"/>
    </location>
</feature>
<dbReference type="InterPro" id="IPR010987">
    <property type="entry name" value="Glutathione-S-Trfase_C-like"/>
</dbReference>
<dbReference type="PANTHER" id="PTHR32419">
    <property type="entry name" value="GLUTATHIONYL-HYDROQUINONE REDUCTASE"/>
    <property type="match status" value="1"/>
</dbReference>
<dbReference type="SUPFAM" id="SSF47616">
    <property type="entry name" value="GST C-terminal domain-like"/>
    <property type="match status" value="1"/>
</dbReference>
<reference evidence="2 3" key="1">
    <citation type="submission" date="2024-06" db="EMBL/GenBank/DDBJ databases">
        <title>The Natural Products Discovery Center: Release of the First 8490 Sequenced Strains for Exploring Actinobacteria Biosynthetic Diversity.</title>
        <authorList>
            <person name="Kalkreuter E."/>
            <person name="Kautsar S.A."/>
            <person name="Yang D."/>
            <person name="Bader C.D."/>
            <person name="Teijaro C.N."/>
            <person name="Fluegel L."/>
            <person name="Davis C.M."/>
            <person name="Simpson J.R."/>
            <person name="Lauterbach L."/>
            <person name="Steele A.D."/>
            <person name="Gui C."/>
            <person name="Meng S."/>
            <person name="Li G."/>
            <person name="Viehrig K."/>
            <person name="Ye F."/>
            <person name="Su P."/>
            <person name="Kiefer A.F."/>
            <person name="Nichols A."/>
            <person name="Cepeda A.J."/>
            <person name="Yan W."/>
            <person name="Fan B."/>
            <person name="Jiang Y."/>
            <person name="Adhikari A."/>
            <person name="Zheng C.-J."/>
            <person name="Schuster L."/>
            <person name="Cowan T.M."/>
            <person name="Smanski M.J."/>
            <person name="Chevrette M.G."/>
            <person name="De Carvalho L.P.S."/>
            <person name="Shen B."/>
        </authorList>
    </citation>
    <scope>NUCLEOTIDE SEQUENCE [LARGE SCALE GENOMIC DNA]</scope>
    <source>
        <strain evidence="2 3">NPDC048946</strain>
    </source>
</reference>
<accession>A0ABV3DJ52</accession>
<dbReference type="Pfam" id="PF13410">
    <property type="entry name" value="GST_C_2"/>
    <property type="match status" value="1"/>
</dbReference>
<sequence>MHVQPPVRLPRSAGPVDFRVHGRHRTLGRPAPRFGGRIGRAPGSGFTADPHRYHLYVCLACPRSLRTAITRSLCGLEDRVSMSVVDPVRDGRGWAFRPGDGHGLDTVAGFALLREAYEATEYHYDGPVSVPVLWDRWSGRIVSNQTPHILYDLATAFSDPTPGFRLEHPDAGPPHPVLHPTGAAADLARLGALFDDDVWEGAQQAGRARAGARYEEAMRTVLDALGRLEHHLSERPFLLGDHLTAADVHLWTTLLHVDAVHRLHLRAEDVHRIADHPALWNYFERLFANPSFGGNVRLDHIARHHTSSCRGPAAGGSSVPIVDWPRLTGLPDRPAVGARGACG</sequence>